<evidence type="ECO:0000313" key="1">
    <source>
        <dbReference type="EMBL" id="KKN09885.1"/>
    </source>
</evidence>
<gene>
    <name evidence="1" type="ORF">LCGC14_1042250</name>
</gene>
<name>A0A0F9MRD2_9ZZZZ</name>
<protein>
    <submittedName>
        <fullName evidence="1">Uncharacterized protein</fullName>
    </submittedName>
</protein>
<sequence length="124" mass="13547">MGQGKGMAQLVRHDARVQPLRDHRRSARARALVVGIAGAAAREADAEMDEDDVYPRATVVTQLAEDVAPDVVLVLRRRLLALDDLDGADLERRAHLLFVPSLNVHHDEIGGVVVRLLVAGVEVY</sequence>
<comment type="caution">
    <text evidence="1">The sequence shown here is derived from an EMBL/GenBank/DDBJ whole genome shotgun (WGS) entry which is preliminary data.</text>
</comment>
<feature type="non-terminal residue" evidence="1">
    <location>
        <position position="124"/>
    </location>
</feature>
<reference evidence="1" key="1">
    <citation type="journal article" date="2015" name="Nature">
        <title>Complex archaea that bridge the gap between prokaryotes and eukaryotes.</title>
        <authorList>
            <person name="Spang A."/>
            <person name="Saw J.H."/>
            <person name="Jorgensen S.L."/>
            <person name="Zaremba-Niedzwiedzka K."/>
            <person name="Martijn J."/>
            <person name="Lind A.E."/>
            <person name="van Eijk R."/>
            <person name="Schleper C."/>
            <person name="Guy L."/>
            <person name="Ettema T.J."/>
        </authorList>
    </citation>
    <scope>NUCLEOTIDE SEQUENCE</scope>
</reference>
<dbReference type="EMBL" id="LAZR01004299">
    <property type="protein sequence ID" value="KKN09885.1"/>
    <property type="molecule type" value="Genomic_DNA"/>
</dbReference>
<accession>A0A0F9MRD2</accession>
<dbReference type="AlphaFoldDB" id="A0A0F9MRD2"/>
<proteinExistence type="predicted"/>
<organism evidence="1">
    <name type="scientific">marine sediment metagenome</name>
    <dbReference type="NCBI Taxonomy" id="412755"/>
    <lineage>
        <taxon>unclassified sequences</taxon>
        <taxon>metagenomes</taxon>
        <taxon>ecological metagenomes</taxon>
    </lineage>
</organism>